<keyword evidence="1" id="KW-0812">Transmembrane</keyword>
<sequence>MTLFEHNHSIGSTTARIAIFFFAAWFFIRAPLVGEILGEPRPFSSLGYRFIDFPVWLAVSAFAS</sequence>
<dbReference type="RefSeq" id="WP_330196260.1">
    <property type="nucleotide sequence ID" value="NZ_JAZDRO010000003.1"/>
</dbReference>
<name>A0ABU7LYU2_9PROT</name>
<dbReference type="Proteomes" id="UP001310692">
    <property type="component" value="Unassembled WGS sequence"/>
</dbReference>
<evidence type="ECO:0000256" key="1">
    <source>
        <dbReference type="SAM" id="Phobius"/>
    </source>
</evidence>
<keyword evidence="1" id="KW-1133">Transmembrane helix</keyword>
<feature type="transmembrane region" description="Helical" evidence="1">
    <location>
        <begin position="15"/>
        <end position="34"/>
    </location>
</feature>
<evidence type="ECO:0000313" key="2">
    <source>
        <dbReference type="EMBL" id="MEE2566709.1"/>
    </source>
</evidence>
<dbReference type="EMBL" id="JAZDRO010000003">
    <property type="protein sequence ID" value="MEE2566709.1"/>
    <property type="molecule type" value="Genomic_DNA"/>
</dbReference>
<reference evidence="2 3" key="1">
    <citation type="submission" date="2024-01" db="EMBL/GenBank/DDBJ databases">
        <title>Hyphobacterium bacterium isolated from marine sediment.</title>
        <authorList>
            <person name="Zhao S."/>
        </authorList>
    </citation>
    <scope>NUCLEOTIDE SEQUENCE [LARGE SCALE GENOMIC DNA]</scope>
    <source>
        <strain evidence="2 3">Y60-23</strain>
    </source>
</reference>
<organism evidence="2 3">
    <name type="scientific">Hyphobacterium marinum</name>
    <dbReference type="NCBI Taxonomy" id="3116574"/>
    <lineage>
        <taxon>Bacteria</taxon>
        <taxon>Pseudomonadati</taxon>
        <taxon>Pseudomonadota</taxon>
        <taxon>Alphaproteobacteria</taxon>
        <taxon>Maricaulales</taxon>
        <taxon>Maricaulaceae</taxon>
        <taxon>Hyphobacterium</taxon>
    </lineage>
</organism>
<comment type="caution">
    <text evidence="2">The sequence shown here is derived from an EMBL/GenBank/DDBJ whole genome shotgun (WGS) entry which is preliminary data.</text>
</comment>
<protein>
    <submittedName>
        <fullName evidence="2">Uncharacterized protein</fullName>
    </submittedName>
</protein>
<keyword evidence="3" id="KW-1185">Reference proteome</keyword>
<proteinExistence type="predicted"/>
<keyword evidence="1" id="KW-0472">Membrane</keyword>
<evidence type="ECO:0000313" key="3">
    <source>
        <dbReference type="Proteomes" id="UP001310692"/>
    </source>
</evidence>
<accession>A0ABU7LYU2</accession>
<gene>
    <name evidence="2" type="ORF">V0U35_08455</name>
</gene>